<gene>
    <name evidence="2" type="ORF">DFR59_11532</name>
</gene>
<keyword evidence="1" id="KW-0812">Transmembrane</keyword>
<dbReference type="AlphaFoldDB" id="A0A370G5T4"/>
<sequence>MKKGLSYLIPLFVTTLVLFYLVAGWLSTDHPAIVFFLAMMCADKIVEKNGWLIEFYEEGISKKPLDDMKKDR</sequence>
<keyword evidence="1" id="KW-1133">Transmembrane helix</keyword>
<protein>
    <submittedName>
        <fullName evidence="2">Uncharacterized protein</fullName>
    </submittedName>
</protein>
<dbReference type="RefSeq" id="WP_114746740.1">
    <property type="nucleotide sequence ID" value="NZ_QQAY01000015.1"/>
</dbReference>
<dbReference type="Proteomes" id="UP000255326">
    <property type="component" value="Unassembled WGS sequence"/>
</dbReference>
<name>A0A370G5T4_9BACI</name>
<dbReference type="OrthoDB" id="2974508at2"/>
<dbReference type="EMBL" id="QQAY01000015">
    <property type="protein sequence ID" value="RDI39125.1"/>
    <property type="molecule type" value="Genomic_DNA"/>
</dbReference>
<proteinExistence type="predicted"/>
<accession>A0A370G5T4</accession>
<evidence type="ECO:0000313" key="2">
    <source>
        <dbReference type="EMBL" id="RDI39125.1"/>
    </source>
</evidence>
<organism evidence="2 3">
    <name type="scientific">Falsibacillus pallidus</name>
    <dbReference type="NCBI Taxonomy" id="493781"/>
    <lineage>
        <taxon>Bacteria</taxon>
        <taxon>Bacillati</taxon>
        <taxon>Bacillota</taxon>
        <taxon>Bacilli</taxon>
        <taxon>Bacillales</taxon>
        <taxon>Bacillaceae</taxon>
        <taxon>Falsibacillus</taxon>
    </lineage>
</organism>
<keyword evidence="1" id="KW-0472">Membrane</keyword>
<comment type="caution">
    <text evidence="2">The sequence shown here is derived from an EMBL/GenBank/DDBJ whole genome shotgun (WGS) entry which is preliminary data.</text>
</comment>
<feature type="transmembrane region" description="Helical" evidence="1">
    <location>
        <begin position="7"/>
        <end position="26"/>
    </location>
</feature>
<keyword evidence="3" id="KW-1185">Reference proteome</keyword>
<reference evidence="2 3" key="1">
    <citation type="submission" date="2018-07" db="EMBL/GenBank/DDBJ databases">
        <title>Genomic Encyclopedia of Type Strains, Phase IV (KMG-IV): sequencing the most valuable type-strain genomes for metagenomic binning, comparative biology and taxonomic classification.</title>
        <authorList>
            <person name="Goeker M."/>
        </authorList>
    </citation>
    <scope>NUCLEOTIDE SEQUENCE [LARGE SCALE GENOMIC DNA]</scope>
    <source>
        <strain evidence="2 3">DSM 25281</strain>
    </source>
</reference>
<evidence type="ECO:0000313" key="3">
    <source>
        <dbReference type="Proteomes" id="UP000255326"/>
    </source>
</evidence>
<evidence type="ECO:0000256" key="1">
    <source>
        <dbReference type="SAM" id="Phobius"/>
    </source>
</evidence>